<reference evidence="4 5" key="1">
    <citation type="submission" date="2020-08" db="EMBL/GenBank/DDBJ databases">
        <title>Genomic Encyclopedia of Type Strains, Phase IV (KMG-IV): sequencing the most valuable type-strain genomes for metagenomic binning, comparative biology and taxonomic classification.</title>
        <authorList>
            <person name="Goeker M."/>
        </authorList>
    </citation>
    <scope>NUCLEOTIDE SEQUENCE [LARGE SCALE GENOMIC DNA]</scope>
    <source>
        <strain evidence="4 5">DSM 25620</strain>
    </source>
</reference>
<dbReference type="SUPFAM" id="SSF55729">
    <property type="entry name" value="Acyl-CoA N-acyltransferases (Nat)"/>
    <property type="match status" value="1"/>
</dbReference>
<dbReference type="PANTHER" id="PTHR43877">
    <property type="entry name" value="AMINOALKYLPHOSPHONATE N-ACETYLTRANSFERASE-RELATED-RELATED"/>
    <property type="match status" value="1"/>
</dbReference>
<dbReference type="Pfam" id="PF00583">
    <property type="entry name" value="Acetyltransf_1"/>
    <property type="match status" value="1"/>
</dbReference>
<dbReference type="CDD" id="cd04301">
    <property type="entry name" value="NAT_SF"/>
    <property type="match status" value="1"/>
</dbReference>
<gene>
    <name evidence="4" type="ORF">HNQ68_002427</name>
</gene>
<feature type="domain" description="N-acetyltransferase" evidence="3">
    <location>
        <begin position="4"/>
        <end position="162"/>
    </location>
</feature>
<keyword evidence="1" id="KW-0808">Transferase</keyword>
<accession>A0A7W8AK64</accession>
<evidence type="ECO:0000259" key="3">
    <source>
        <dbReference type="PROSITE" id="PS51186"/>
    </source>
</evidence>
<comment type="caution">
    <text evidence="4">The sequence shown here is derived from an EMBL/GenBank/DDBJ whole genome shotgun (WGS) entry which is preliminary data.</text>
</comment>
<proteinExistence type="predicted"/>
<dbReference type="PROSITE" id="PS51186">
    <property type="entry name" value="GNAT"/>
    <property type="match status" value="1"/>
</dbReference>
<dbReference type="GO" id="GO:0016747">
    <property type="term" value="F:acyltransferase activity, transferring groups other than amino-acyl groups"/>
    <property type="evidence" value="ECO:0007669"/>
    <property type="project" value="InterPro"/>
</dbReference>
<dbReference type="InterPro" id="IPR016181">
    <property type="entry name" value="Acyl_CoA_acyltransferase"/>
</dbReference>
<keyword evidence="4" id="KW-0687">Ribonucleoprotein</keyword>
<dbReference type="InterPro" id="IPR000182">
    <property type="entry name" value="GNAT_dom"/>
</dbReference>
<dbReference type="PANTHER" id="PTHR43877:SF2">
    <property type="entry name" value="AMINOALKYLPHOSPHONATE N-ACETYLTRANSFERASE-RELATED"/>
    <property type="match status" value="1"/>
</dbReference>
<organism evidence="4 5">
    <name type="scientific">Pseudochrobactrum saccharolyticum</name>
    <dbReference type="NCBI Taxonomy" id="354352"/>
    <lineage>
        <taxon>Bacteria</taxon>
        <taxon>Pseudomonadati</taxon>
        <taxon>Pseudomonadota</taxon>
        <taxon>Alphaproteobacteria</taxon>
        <taxon>Hyphomicrobiales</taxon>
        <taxon>Brucellaceae</taxon>
        <taxon>Pseudochrobactrum</taxon>
    </lineage>
</organism>
<keyword evidence="5" id="KW-1185">Reference proteome</keyword>
<dbReference type="RefSeq" id="WP_151159903.1">
    <property type="nucleotide sequence ID" value="NZ_JACHIL010000004.1"/>
</dbReference>
<dbReference type="AlphaFoldDB" id="A0A7W8AK64"/>
<sequence length="168" mass="19077">MTGITIRQLVPDDFAIMREIRLEALQLHPEAYSSAYEDWVKFSEADWRAKLNAPVFAAFDGDKAVGLIGLWPQAGARTAHRAIVVMVYVKSEMRGQGIAQKLMQVVEAYARDNGFTQLELSVLAENKTAWQLYLREGYTEFGRRPNWISLNGEMFDEVMMLRSVAENA</sequence>
<dbReference type="Proteomes" id="UP000531231">
    <property type="component" value="Unassembled WGS sequence"/>
</dbReference>
<evidence type="ECO:0000313" key="5">
    <source>
        <dbReference type="Proteomes" id="UP000531231"/>
    </source>
</evidence>
<evidence type="ECO:0000313" key="4">
    <source>
        <dbReference type="EMBL" id="MBB5091882.1"/>
    </source>
</evidence>
<dbReference type="EMBL" id="JACHIL010000004">
    <property type="protein sequence ID" value="MBB5091882.1"/>
    <property type="molecule type" value="Genomic_DNA"/>
</dbReference>
<dbReference type="InterPro" id="IPR050832">
    <property type="entry name" value="Bact_Acetyltransf"/>
</dbReference>
<keyword evidence="4" id="KW-0689">Ribosomal protein</keyword>
<evidence type="ECO:0000256" key="2">
    <source>
        <dbReference type="ARBA" id="ARBA00023315"/>
    </source>
</evidence>
<dbReference type="GO" id="GO:0005840">
    <property type="term" value="C:ribosome"/>
    <property type="evidence" value="ECO:0007669"/>
    <property type="project" value="UniProtKB-KW"/>
</dbReference>
<evidence type="ECO:0000256" key="1">
    <source>
        <dbReference type="ARBA" id="ARBA00022679"/>
    </source>
</evidence>
<dbReference type="Gene3D" id="3.40.630.30">
    <property type="match status" value="1"/>
</dbReference>
<name>A0A7W8AK64_9HYPH</name>
<protein>
    <submittedName>
        <fullName evidence="4">Ribosomal protein S18 acetylase RimI-like enzyme</fullName>
    </submittedName>
</protein>
<keyword evidence="2" id="KW-0012">Acyltransferase</keyword>